<proteinExistence type="predicted"/>
<dbReference type="InterPro" id="IPR036179">
    <property type="entry name" value="Ig-like_dom_sf"/>
</dbReference>
<name>A0A8W8JJV3_MAGGI</name>
<evidence type="ECO:0000256" key="2">
    <source>
        <dbReference type="ARBA" id="ARBA00023157"/>
    </source>
</evidence>
<evidence type="ECO:0000256" key="1">
    <source>
        <dbReference type="ARBA" id="ARBA00022729"/>
    </source>
</evidence>
<dbReference type="InterPro" id="IPR013098">
    <property type="entry name" value="Ig_I-set"/>
</dbReference>
<dbReference type="CDD" id="cd00096">
    <property type="entry name" value="Ig"/>
    <property type="match status" value="1"/>
</dbReference>
<accession>A0A8W8JJV3</accession>
<keyword evidence="6" id="KW-1185">Reference proteome</keyword>
<dbReference type="GO" id="GO:0030424">
    <property type="term" value="C:axon"/>
    <property type="evidence" value="ECO:0007669"/>
    <property type="project" value="TreeGrafter"/>
</dbReference>
<evidence type="ECO:0000256" key="3">
    <source>
        <dbReference type="SAM" id="MobiDB-lite"/>
    </source>
</evidence>
<dbReference type="GO" id="GO:0043025">
    <property type="term" value="C:neuronal cell body"/>
    <property type="evidence" value="ECO:0007669"/>
    <property type="project" value="TreeGrafter"/>
</dbReference>
<sequence>MAFSSPSNDQRNFECVTVASVDFIKLPLRDILESLIQPVDLFKGINSCSALLSGKFKLRQDQLKLCFIQPPAEPDYSKLDVTLLYTLIRNLCPSLKPTKGWGKDPDDADIQIGDDIERLRLFRNNYHAHADSAAISDAEFKEIWKNLKSVVHRLQKYMYNSGRNVNYEQELIKIESSKIAQDHLDSCKLLLQALMNIQNQTDLKAEPEIFLKGEDRVFCGNTARLEANVKNVEFSCWRFTWQKRTEKSILECIDTNQEIYKGSTNIILLIQNVRKEDEGEYQAVISREVNGIEYRISSNIIYLMALGELPILNDLRVTTGDEGITIHYSYKVLKQSPEVKHINWCKNGEPLDRKSKNDRLRKKFKQALSWENMKKEEVGGLPNTMASEETVIRNKSVKLVGNVFVYDGSPDILEVFWTKNGEKIDPQGSGGRLSAVTVDDPSLTIRDVGHIDAGEYKLIARNAVGTTSSDIIAIGTPNIYLERLENEGSVSQCFKATIKATPLPCSVQWSKKGNDEDEYKPIDADAEEFIGTTNYLPHPKLVVKDRTLLENNCFQIEVSNFIGSTVEKISDTKYQAKLVCNLISSPGRQRVLLDCCLKYLIHNLKNPNETWTKEKIVTHVRRMISKLVENDERDRLEYFCQNLYQDESLFNTLLDCGEDFYALIFSMEEKYNAQNIILSEGSFCVTFCFENNLQLENFLKKLESKDKQLIKDLSKLTLNKTLLKIFSISSHQIWWTAWTVKVYKGTDFFEKIFTYPIEGCSEECSATETDAKVESSPHSYNRDCSVISQKISRACTCNDEGLDLTPEKAINFDRTRRISKAGKKTMNGEDNTIHAVSPNKTTPFLL</sequence>
<evidence type="ECO:0000259" key="4">
    <source>
        <dbReference type="SMART" id="SM00409"/>
    </source>
</evidence>
<organism evidence="5 6">
    <name type="scientific">Magallana gigas</name>
    <name type="common">Pacific oyster</name>
    <name type="synonym">Crassostrea gigas</name>
    <dbReference type="NCBI Taxonomy" id="29159"/>
    <lineage>
        <taxon>Eukaryota</taxon>
        <taxon>Metazoa</taxon>
        <taxon>Spiralia</taxon>
        <taxon>Lophotrochozoa</taxon>
        <taxon>Mollusca</taxon>
        <taxon>Bivalvia</taxon>
        <taxon>Autobranchia</taxon>
        <taxon>Pteriomorphia</taxon>
        <taxon>Ostreida</taxon>
        <taxon>Ostreoidea</taxon>
        <taxon>Ostreidae</taxon>
        <taxon>Magallana</taxon>
    </lineage>
</organism>
<reference evidence="5" key="1">
    <citation type="submission" date="2022-08" db="UniProtKB">
        <authorList>
            <consortium name="EnsemblMetazoa"/>
        </authorList>
    </citation>
    <scope>IDENTIFICATION</scope>
    <source>
        <strain evidence="5">05x7-T-G4-1.051#20</strain>
    </source>
</reference>
<dbReference type="GO" id="GO:0050808">
    <property type="term" value="P:synapse organization"/>
    <property type="evidence" value="ECO:0007669"/>
    <property type="project" value="TreeGrafter"/>
</dbReference>
<dbReference type="Pfam" id="PF07679">
    <property type="entry name" value="I-set"/>
    <property type="match status" value="1"/>
</dbReference>
<dbReference type="InterPro" id="IPR050958">
    <property type="entry name" value="Cell_Adh-Cytoskel_Orgn"/>
</dbReference>
<evidence type="ECO:0000313" key="6">
    <source>
        <dbReference type="Proteomes" id="UP000005408"/>
    </source>
</evidence>
<dbReference type="GO" id="GO:0007156">
    <property type="term" value="P:homophilic cell adhesion via plasma membrane adhesion molecules"/>
    <property type="evidence" value="ECO:0007669"/>
    <property type="project" value="TreeGrafter"/>
</dbReference>
<dbReference type="EnsemblMetazoa" id="G19613.1">
    <property type="protein sequence ID" value="G19613.1:cds"/>
    <property type="gene ID" value="G19613"/>
</dbReference>
<dbReference type="PANTHER" id="PTHR45080">
    <property type="entry name" value="CONTACTIN 5"/>
    <property type="match status" value="1"/>
</dbReference>
<dbReference type="Pfam" id="PF18738">
    <property type="entry name" value="HEPN_DZIP3"/>
    <property type="match status" value="1"/>
</dbReference>
<dbReference type="SUPFAM" id="SSF48726">
    <property type="entry name" value="Immunoglobulin"/>
    <property type="match status" value="2"/>
</dbReference>
<feature type="domain" description="Immunoglobulin" evidence="4">
    <location>
        <begin position="212"/>
        <end position="303"/>
    </location>
</feature>
<dbReference type="InterPro" id="IPR041249">
    <property type="entry name" value="HEPN_DZIP3"/>
</dbReference>
<dbReference type="AlphaFoldDB" id="A0A8W8JJV3"/>
<dbReference type="InterPro" id="IPR013783">
    <property type="entry name" value="Ig-like_fold"/>
</dbReference>
<feature type="domain" description="Immunoglobulin" evidence="4">
    <location>
        <begin position="386"/>
        <end position="482"/>
    </location>
</feature>
<dbReference type="GO" id="GO:0005886">
    <property type="term" value="C:plasma membrane"/>
    <property type="evidence" value="ECO:0007669"/>
    <property type="project" value="TreeGrafter"/>
</dbReference>
<dbReference type="InterPro" id="IPR003599">
    <property type="entry name" value="Ig_sub"/>
</dbReference>
<evidence type="ECO:0000313" key="5">
    <source>
        <dbReference type="EnsemblMetazoa" id="G19613.1:cds"/>
    </source>
</evidence>
<feature type="region of interest" description="Disordered" evidence="3">
    <location>
        <begin position="823"/>
        <end position="846"/>
    </location>
</feature>
<dbReference type="Gene3D" id="2.60.40.10">
    <property type="entry name" value="Immunoglobulins"/>
    <property type="match status" value="2"/>
</dbReference>
<keyword evidence="2" id="KW-1015">Disulfide bond</keyword>
<protein>
    <recommendedName>
        <fullName evidence="4">Immunoglobulin domain-containing protein</fullName>
    </recommendedName>
</protein>
<dbReference type="Proteomes" id="UP000005408">
    <property type="component" value="Unassembled WGS sequence"/>
</dbReference>
<keyword evidence="1" id="KW-0732">Signal</keyword>
<dbReference type="PANTHER" id="PTHR45080:SF8">
    <property type="entry name" value="IG-LIKE DOMAIN-CONTAINING PROTEIN"/>
    <property type="match status" value="1"/>
</dbReference>
<dbReference type="GO" id="GO:0008046">
    <property type="term" value="F:axon guidance receptor activity"/>
    <property type="evidence" value="ECO:0007669"/>
    <property type="project" value="TreeGrafter"/>
</dbReference>
<dbReference type="SMART" id="SM00409">
    <property type="entry name" value="IG"/>
    <property type="match status" value="2"/>
</dbReference>